<dbReference type="GO" id="GO:0004497">
    <property type="term" value="F:monooxygenase activity"/>
    <property type="evidence" value="ECO:0007669"/>
    <property type="project" value="UniProtKB-KW"/>
</dbReference>
<organism evidence="10">
    <name type="scientific">Blumeria graminis f. sp. tritici 96224</name>
    <dbReference type="NCBI Taxonomy" id="1268274"/>
    <lineage>
        <taxon>Eukaryota</taxon>
        <taxon>Fungi</taxon>
        <taxon>Dikarya</taxon>
        <taxon>Ascomycota</taxon>
        <taxon>Pezizomycotina</taxon>
        <taxon>Leotiomycetes</taxon>
        <taxon>Erysiphales</taxon>
        <taxon>Erysiphaceae</taxon>
        <taxon>Blumeria</taxon>
    </lineage>
</organism>
<evidence type="ECO:0000256" key="9">
    <source>
        <dbReference type="SAM" id="Phobius"/>
    </source>
</evidence>
<evidence type="ECO:0000256" key="6">
    <source>
        <dbReference type="ARBA" id="ARBA00023033"/>
    </source>
</evidence>
<keyword evidence="9" id="KW-1133">Transmembrane helix</keyword>
<dbReference type="SUPFAM" id="SSF48264">
    <property type="entry name" value="Cytochrome P450"/>
    <property type="match status" value="1"/>
</dbReference>
<dbReference type="PROSITE" id="PS00086">
    <property type="entry name" value="CYTOCHROME_P450"/>
    <property type="match status" value="1"/>
</dbReference>
<dbReference type="OrthoDB" id="1844152at2759"/>
<comment type="cofactor">
    <cofactor evidence="1 7">
        <name>heme</name>
        <dbReference type="ChEBI" id="CHEBI:30413"/>
    </cofactor>
</comment>
<keyword evidence="5 7" id="KW-0408">Iron</keyword>
<evidence type="ECO:0000256" key="4">
    <source>
        <dbReference type="ARBA" id="ARBA00023002"/>
    </source>
</evidence>
<evidence type="ECO:0000256" key="2">
    <source>
        <dbReference type="ARBA" id="ARBA00010617"/>
    </source>
</evidence>
<dbReference type="Gene3D" id="1.10.630.10">
    <property type="entry name" value="Cytochrome P450"/>
    <property type="match status" value="1"/>
</dbReference>
<dbReference type="GO" id="GO:0020037">
    <property type="term" value="F:heme binding"/>
    <property type="evidence" value="ECO:0007669"/>
    <property type="project" value="InterPro"/>
</dbReference>
<dbReference type="InterPro" id="IPR017972">
    <property type="entry name" value="Cyt_P450_CS"/>
</dbReference>
<evidence type="ECO:0000256" key="3">
    <source>
        <dbReference type="ARBA" id="ARBA00022723"/>
    </source>
</evidence>
<dbReference type="EMBL" id="UIGY01000047">
    <property type="protein sequence ID" value="SUZ09332.1"/>
    <property type="molecule type" value="Genomic_DNA"/>
</dbReference>
<evidence type="ECO:0000313" key="10">
    <source>
        <dbReference type="EMBL" id="SUZ09332.1"/>
    </source>
</evidence>
<evidence type="ECO:0000256" key="7">
    <source>
        <dbReference type="PIRSR" id="PIRSR602403-1"/>
    </source>
</evidence>
<dbReference type="AlphaFoldDB" id="A0A381L749"/>
<dbReference type="PANTHER" id="PTHR46206:SF6">
    <property type="entry name" value="CYTOCHROME P450 MONOOXYGENASE AN1598-RELATED"/>
    <property type="match status" value="1"/>
</dbReference>
<reference evidence="10" key="1">
    <citation type="submission" date="2018-07" db="EMBL/GenBank/DDBJ databases">
        <authorList>
            <person name="Quirk P.G."/>
            <person name="Krulwich T.A."/>
        </authorList>
    </citation>
    <scope>NUCLEOTIDE SEQUENCE</scope>
    <source>
        <strain evidence="10">96224</strain>
    </source>
</reference>
<keyword evidence="9" id="KW-0812">Transmembrane</keyword>
<name>A0A381L749_BLUGR</name>
<proteinExistence type="inferred from homology"/>
<keyword evidence="4 8" id="KW-0560">Oxidoreductase</keyword>
<dbReference type="CDD" id="cd11041">
    <property type="entry name" value="CYP503A1-like"/>
    <property type="match status" value="1"/>
</dbReference>
<dbReference type="InterPro" id="IPR001128">
    <property type="entry name" value="Cyt_P450"/>
</dbReference>
<keyword evidence="7 8" id="KW-0349">Heme</keyword>
<evidence type="ECO:0000256" key="1">
    <source>
        <dbReference type="ARBA" id="ARBA00001971"/>
    </source>
</evidence>
<keyword evidence="9" id="KW-0472">Membrane</keyword>
<dbReference type="InterPro" id="IPR036396">
    <property type="entry name" value="Cyt_P450_sf"/>
</dbReference>
<sequence length="518" mass="59514">MSLQPSLRYLPDKIMSSSILIWGGVGLLSVICLIQYMRSRAKRTAFPIIDPRDEKDYRCIIMDGVAKYPDTPFYILGSIKTLMLPKSYIDEIRSMPEDKMTLRKFVRQEFHVELTGIGDPSKPTVKVVNTDLTRHVATALPQIQEEIIYSFDHAFGSCEDWSSFPTYFTLGKIVAIINGRILVGLPLSRNEEWIDNNIAYAMSVVKLKAAFSKWPEWSWDIVRYFIKEVREHSKLCARASKNMKPLLDMKIDASGMDVDTNENTAEQGKFVTWLRSRLDAGRRNNREIFTEQQLALSFASIHVTTTLITQAMYDLAAYPEYVPILLEEIRSIMREDPSGTIQKSSLPKLTKLDSFIKESQRVSPFSLVSHIRDTASDIKLSTGQVIPKDTRISVPSWAIHHSSPSLHLPGYTKSLSEFDGLRFHNLRHVPGNENRYQFVTTSTDSLSFGHGMHSCPGRFFANNIIKLTIIHLLMDWEIRFPDDLKREGGAWRRPKNQFREFDYVLDMNAHLEIRKRKI</sequence>
<feature type="transmembrane region" description="Helical" evidence="9">
    <location>
        <begin position="14"/>
        <end position="34"/>
    </location>
</feature>
<dbReference type="GO" id="GO:0016705">
    <property type="term" value="F:oxidoreductase activity, acting on paired donors, with incorporation or reduction of molecular oxygen"/>
    <property type="evidence" value="ECO:0007669"/>
    <property type="project" value="InterPro"/>
</dbReference>
<keyword evidence="6 8" id="KW-0503">Monooxygenase</keyword>
<evidence type="ECO:0000256" key="5">
    <source>
        <dbReference type="ARBA" id="ARBA00023004"/>
    </source>
</evidence>
<comment type="similarity">
    <text evidence="2 8">Belongs to the cytochrome P450 family.</text>
</comment>
<evidence type="ECO:0000256" key="8">
    <source>
        <dbReference type="RuleBase" id="RU000461"/>
    </source>
</evidence>
<accession>A0A381L749</accession>
<dbReference type="InterPro" id="IPR002403">
    <property type="entry name" value="Cyt_P450_E_grp-IV"/>
</dbReference>
<gene>
    <name evidence="10" type="ORF">BGT96224V2_LOCUS2508</name>
</gene>
<feature type="binding site" description="axial binding residue" evidence="7">
    <location>
        <position position="455"/>
    </location>
    <ligand>
        <name>heme</name>
        <dbReference type="ChEBI" id="CHEBI:30413"/>
    </ligand>
    <ligandPart>
        <name>Fe</name>
        <dbReference type="ChEBI" id="CHEBI:18248"/>
    </ligandPart>
</feature>
<dbReference type="PRINTS" id="PR00465">
    <property type="entry name" value="EP450IV"/>
</dbReference>
<keyword evidence="3 7" id="KW-0479">Metal-binding</keyword>
<dbReference type="PANTHER" id="PTHR46206">
    <property type="entry name" value="CYTOCHROME P450"/>
    <property type="match status" value="1"/>
</dbReference>
<dbReference type="GO" id="GO:0005506">
    <property type="term" value="F:iron ion binding"/>
    <property type="evidence" value="ECO:0007669"/>
    <property type="project" value="InterPro"/>
</dbReference>
<dbReference type="Pfam" id="PF00067">
    <property type="entry name" value="p450"/>
    <property type="match status" value="1"/>
</dbReference>
<protein>
    <submittedName>
        <fullName evidence="10">Bgt-94</fullName>
    </submittedName>
</protein>